<comment type="similarity">
    <text evidence="6">Belongs to the peptidase M48 family.</text>
</comment>
<evidence type="ECO:0000256" key="1">
    <source>
        <dbReference type="ARBA" id="ARBA00022670"/>
    </source>
</evidence>
<dbReference type="AlphaFoldDB" id="A0A7W9EUU7"/>
<evidence type="ECO:0000313" key="10">
    <source>
        <dbReference type="EMBL" id="MBB5715550.1"/>
    </source>
</evidence>
<dbReference type="PANTHER" id="PTHR22726">
    <property type="entry name" value="METALLOENDOPEPTIDASE OMA1"/>
    <property type="match status" value="1"/>
</dbReference>
<feature type="chain" id="PRO_5030540749" description="PDZ domain-containing protein" evidence="8">
    <location>
        <begin position="24"/>
        <end position="332"/>
    </location>
</feature>
<evidence type="ECO:0000259" key="9">
    <source>
        <dbReference type="PROSITE" id="PS50106"/>
    </source>
</evidence>
<dbReference type="InterPro" id="IPR025154">
    <property type="entry name" value="Put_metallopeptidase_dom"/>
</dbReference>
<evidence type="ECO:0000256" key="4">
    <source>
        <dbReference type="ARBA" id="ARBA00022833"/>
    </source>
</evidence>
<comment type="cofactor">
    <cofactor evidence="6">
        <name>Zn(2+)</name>
        <dbReference type="ChEBI" id="CHEBI:29105"/>
    </cofactor>
    <text evidence="6">Binds 1 zinc ion per subunit.</text>
</comment>
<sequence length="332" mass="34560">MRWSILVRLSAVLSLAQPFQLLAEPTGGDDTLSALQQVDGQLAAIGYRLVTTNLALCDRVAPSPGWVIHALAQYDSSLRSAATARFGFEAPVAVETVVPGSAAATAGVQAGDSVLAVNGTAVSAAAPTGKAGVAERDAALALIASQPAAAPLSLDLLRNGRRRQVTIAASPGCQASFELKVGPGLTAASDGQGVQIGSAFFARWPEDEVAAVVAHEMAHLVLRHRSRLEAAGITSGMLAELGRAGRIHRRVEDEADRLSVALLYNAGFDPSAAVRLWRNHGGQIDGGLFRSRTHPSSKARAAALEQEIAAIPPGSPRPYRPALIDTRSTPLQ</sequence>
<dbReference type="Pfam" id="PF13203">
    <property type="entry name" value="DUF2201_N"/>
    <property type="match status" value="1"/>
</dbReference>
<dbReference type="PROSITE" id="PS50106">
    <property type="entry name" value="PDZ"/>
    <property type="match status" value="1"/>
</dbReference>
<feature type="domain" description="PDZ" evidence="9">
    <location>
        <begin position="75"/>
        <end position="123"/>
    </location>
</feature>
<evidence type="ECO:0000256" key="3">
    <source>
        <dbReference type="ARBA" id="ARBA00022801"/>
    </source>
</evidence>
<dbReference type="PANTHER" id="PTHR22726:SF1">
    <property type="entry name" value="METALLOENDOPEPTIDASE OMA1, MITOCHONDRIAL"/>
    <property type="match status" value="1"/>
</dbReference>
<dbReference type="InterPro" id="IPR051156">
    <property type="entry name" value="Mito/Outer_Membr_Metalloprot"/>
</dbReference>
<comment type="caution">
    <text evidence="10">The sequence shown here is derived from an EMBL/GenBank/DDBJ whole genome shotgun (WGS) entry which is preliminary data.</text>
</comment>
<accession>A0A7W9EUU7</accession>
<dbReference type="InterPro" id="IPR036034">
    <property type="entry name" value="PDZ_sf"/>
</dbReference>
<dbReference type="Gene3D" id="2.30.42.10">
    <property type="match status" value="1"/>
</dbReference>
<keyword evidence="11" id="KW-1185">Reference proteome</keyword>
<dbReference type="Pfam" id="PF17820">
    <property type="entry name" value="PDZ_6"/>
    <property type="match status" value="1"/>
</dbReference>
<dbReference type="GO" id="GO:0046872">
    <property type="term" value="F:metal ion binding"/>
    <property type="evidence" value="ECO:0007669"/>
    <property type="project" value="UniProtKB-KW"/>
</dbReference>
<evidence type="ECO:0000256" key="6">
    <source>
        <dbReference type="RuleBase" id="RU003983"/>
    </source>
</evidence>
<protein>
    <recommendedName>
        <fullName evidence="9">PDZ domain-containing protein</fullName>
    </recommendedName>
</protein>
<keyword evidence="2" id="KW-0479">Metal-binding</keyword>
<dbReference type="Proteomes" id="UP000546200">
    <property type="component" value="Unassembled WGS sequence"/>
</dbReference>
<keyword evidence="1 6" id="KW-0645">Protease</keyword>
<dbReference type="InterPro" id="IPR001915">
    <property type="entry name" value="Peptidase_M48"/>
</dbReference>
<feature type="signal peptide" evidence="8">
    <location>
        <begin position="1"/>
        <end position="23"/>
    </location>
</feature>
<gene>
    <name evidence="10" type="ORF">FHS94_002396</name>
</gene>
<evidence type="ECO:0000256" key="2">
    <source>
        <dbReference type="ARBA" id="ARBA00022723"/>
    </source>
</evidence>
<keyword evidence="5 6" id="KW-0482">Metalloprotease</keyword>
<dbReference type="RefSeq" id="WP_184057927.1">
    <property type="nucleotide sequence ID" value="NZ_JACIJK010000006.1"/>
</dbReference>
<feature type="region of interest" description="Disordered" evidence="7">
    <location>
        <begin position="311"/>
        <end position="332"/>
    </location>
</feature>
<dbReference type="GO" id="GO:0004222">
    <property type="term" value="F:metalloendopeptidase activity"/>
    <property type="evidence" value="ECO:0007669"/>
    <property type="project" value="InterPro"/>
</dbReference>
<dbReference type="CDD" id="cd07342">
    <property type="entry name" value="M48C_Oma1_like"/>
    <property type="match status" value="1"/>
</dbReference>
<name>A0A7W9EUU7_9SPHN</name>
<evidence type="ECO:0000256" key="5">
    <source>
        <dbReference type="ARBA" id="ARBA00023049"/>
    </source>
</evidence>
<keyword evidence="4 6" id="KW-0862">Zinc</keyword>
<dbReference type="InterPro" id="IPR041489">
    <property type="entry name" value="PDZ_6"/>
</dbReference>
<evidence type="ECO:0000313" key="11">
    <source>
        <dbReference type="Proteomes" id="UP000546200"/>
    </source>
</evidence>
<evidence type="ECO:0000256" key="7">
    <source>
        <dbReference type="SAM" id="MobiDB-lite"/>
    </source>
</evidence>
<organism evidence="10 11">
    <name type="scientific">Sphingomonas aerophila</name>
    <dbReference type="NCBI Taxonomy" id="1344948"/>
    <lineage>
        <taxon>Bacteria</taxon>
        <taxon>Pseudomonadati</taxon>
        <taxon>Pseudomonadota</taxon>
        <taxon>Alphaproteobacteria</taxon>
        <taxon>Sphingomonadales</taxon>
        <taxon>Sphingomonadaceae</taxon>
        <taxon>Sphingomonas</taxon>
    </lineage>
</organism>
<keyword evidence="3 6" id="KW-0378">Hydrolase</keyword>
<evidence type="ECO:0000256" key="8">
    <source>
        <dbReference type="SAM" id="SignalP"/>
    </source>
</evidence>
<dbReference type="GO" id="GO:0051603">
    <property type="term" value="P:proteolysis involved in protein catabolic process"/>
    <property type="evidence" value="ECO:0007669"/>
    <property type="project" value="TreeGrafter"/>
</dbReference>
<proteinExistence type="inferred from homology"/>
<dbReference type="Pfam" id="PF01435">
    <property type="entry name" value="Peptidase_M48"/>
    <property type="match status" value="1"/>
</dbReference>
<dbReference type="GO" id="GO:0016020">
    <property type="term" value="C:membrane"/>
    <property type="evidence" value="ECO:0007669"/>
    <property type="project" value="TreeGrafter"/>
</dbReference>
<dbReference type="InterPro" id="IPR001478">
    <property type="entry name" value="PDZ"/>
</dbReference>
<dbReference type="SUPFAM" id="SSF50156">
    <property type="entry name" value="PDZ domain-like"/>
    <property type="match status" value="1"/>
</dbReference>
<keyword evidence="8" id="KW-0732">Signal</keyword>
<dbReference type="EMBL" id="JACIJK010000006">
    <property type="protein sequence ID" value="MBB5715550.1"/>
    <property type="molecule type" value="Genomic_DNA"/>
</dbReference>
<reference evidence="10 11" key="1">
    <citation type="submission" date="2020-08" db="EMBL/GenBank/DDBJ databases">
        <title>Genomic Encyclopedia of Type Strains, Phase IV (KMG-IV): sequencing the most valuable type-strain genomes for metagenomic binning, comparative biology and taxonomic classification.</title>
        <authorList>
            <person name="Goeker M."/>
        </authorList>
    </citation>
    <scope>NUCLEOTIDE SEQUENCE [LARGE SCALE GENOMIC DNA]</scope>
    <source>
        <strain evidence="10 11">DSM 100044</strain>
    </source>
</reference>